<dbReference type="Gene3D" id="6.10.340.10">
    <property type="match status" value="1"/>
</dbReference>
<dbReference type="PROSITE" id="PS50112">
    <property type="entry name" value="PAS"/>
    <property type="match status" value="1"/>
</dbReference>
<evidence type="ECO:0000256" key="2">
    <source>
        <dbReference type="ARBA" id="ARBA00029447"/>
    </source>
</evidence>
<proteinExistence type="inferred from homology"/>
<feature type="coiled-coil region" evidence="4">
    <location>
        <begin position="821"/>
        <end position="852"/>
    </location>
</feature>
<dbReference type="Pfam" id="PF00015">
    <property type="entry name" value="MCPsignal"/>
    <property type="match status" value="1"/>
</dbReference>
<dbReference type="Pfam" id="PF12729">
    <property type="entry name" value="4HB_MCP_1"/>
    <property type="match status" value="1"/>
</dbReference>
<dbReference type="InterPro" id="IPR051310">
    <property type="entry name" value="MCP_chemotaxis"/>
</dbReference>
<dbReference type="InterPro" id="IPR004089">
    <property type="entry name" value="MCPsignal_dom"/>
</dbReference>
<dbReference type="RefSeq" id="WP_310073360.1">
    <property type="nucleotide sequence ID" value="NZ_JAVDVX010000005.1"/>
</dbReference>
<evidence type="ECO:0000259" key="9">
    <source>
        <dbReference type="PROSITE" id="PS50885"/>
    </source>
</evidence>
<dbReference type="SUPFAM" id="SSF58104">
    <property type="entry name" value="Methyl-accepting chemotaxis protein (MCP) signaling domain"/>
    <property type="match status" value="1"/>
</dbReference>
<protein>
    <submittedName>
        <fullName evidence="10">Methyl-accepting chemotaxis protein</fullName>
    </submittedName>
</protein>
<name>A0ABU1V003_9GAMM</name>
<evidence type="ECO:0000313" key="10">
    <source>
        <dbReference type="EMBL" id="MDR7090769.1"/>
    </source>
</evidence>
<dbReference type="InterPro" id="IPR000014">
    <property type="entry name" value="PAS"/>
</dbReference>
<dbReference type="SMART" id="SM00283">
    <property type="entry name" value="MA"/>
    <property type="match status" value="1"/>
</dbReference>
<dbReference type="PANTHER" id="PTHR43531">
    <property type="entry name" value="PROTEIN ICFG"/>
    <property type="match status" value="1"/>
</dbReference>
<keyword evidence="6" id="KW-1133">Transmembrane helix</keyword>
<evidence type="ECO:0000256" key="1">
    <source>
        <dbReference type="ARBA" id="ARBA00022481"/>
    </source>
</evidence>
<dbReference type="Proteomes" id="UP001253595">
    <property type="component" value="Unassembled WGS sequence"/>
</dbReference>
<evidence type="ECO:0000256" key="5">
    <source>
        <dbReference type="SAM" id="MobiDB-lite"/>
    </source>
</evidence>
<keyword evidence="4" id="KW-0175">Coiled coil</keyword>
<comment type="similarity">
    <text evidence="2">Belongs to the methyl-accepting chemotaxis (MCP) protein family.</text>
</comment>
<keyword evidence="6" id="KW-0812">Transmembrane</keyword>
<dbReference type="Pfam" id="PF18947">
    <property type="entry name" value="HAMP_2"/>
    <property type="match status" value="1"/>
</dbReference>
<dbReference type="Gene3D" id="3.30.450.20">
    <property type="entry name" value="PAS domain"/>
    <property type="match status" value="2"/>
</dbReference>
<evidence type="ECO:0000259" key="7">
    <source>
        <dbReference type="PROSITE" id="PS50111"/>
    </source>
</evidence>
<dbReference type="EMBL" id="JAVDVX010000005">
    <property type="protein sequence ID" value="MDR7090769.1"/>
    <property type="molecule type" value="Genomic_DNA"/>
</dbReference>
<evidence type="ECO:0000256" key="4">
    <source>
        <dbReference type="SAM" id="Coils"/>
    </source>
</evidence>
<dbReference type="SMART" id="SM00304">
    <property type="entry name" value="HAMP"/>
    <property type="match status" value="2"/>
</dbReference>
<dbReference type="Gene3D" id="1.10.287.950">
    <property type="entry name" value="Methyl-accepting chemotaxis protein"/>
    <property type="match status" value="1"/>
</dbReference>
<dbReference type="InterPro" id="IPR024478">
    <property type="entry name" value="HlyB_4HB_MCP"/>
</dbReference>
<feature type="transmembrane region" description="Helical" evidence="6">
    <location>
        <begin position="194"/>
        <end position="213"/>
    </location>
</feature>
<feature type="compositionally biased region" description="Low complexity" evidence="5">
    <location>
        <begin position="872"/>
        <end position="886"/>
    </location>
</feature>
<evidence type="ECO:0000256" key="6">
    <source>
        <dbReference type="SAM" id="Phobius"/>
    </source>
</evidence>
<keyword evidence="11" id="KW-1185">Reference proteome</keyword>
<feature type="domain" description="PAS" evidence="8">
    <location>
        <begin position="271"/>
        <end position="306"/>
    </location>
</feature>
<dbReference type="Pfam" id="PF13188">
    <property type="entry name" value="PAS_8"/>
    <property type="match status" value="2"/>
</dbReference>
<dbReference type="SUPFAM" id="SSF158472">
    <property type="entry name" value="HAMP domain-like"/>
    <property type="match status" value="1"/>
</dbReference>
<keyword evidence="6" id="KW-0472">Membrane</keyword>
<keyword evidence="1" id="KW-0488">Methylation</keyword>
<comment type="caution">
    <text evidence="10">The sequence shown here is derived from an EMBL/GenBank/DDBJ whole genome shotgun (WGS) entry which is preliminary data.</text>
</comment>
<dbReference type="Pfam" id="PF00672">
    <property type="entry name" value="HAMP"/>
    <property type="match status" value="1"/>
</dbReference>
<organism evidence="10 11">
    <name type="scientific">Cellvibrio fibrivorans</name>
    <dbReference type="NCBI Taxonomy" id="126350"/>
    <lineage>
        <taxon>Bacteria</taxon>
        <taxon>Pseudomonadati</taxon>
        <taxon>Pseudomonadota</taxon>
        <taxon>Gammaproteobacteria</taxon>
        <taxon>Cellvibrionales</taxon>
        <taxon>Cellvibrionaceae</taxon>
        <taxon>Cellvibrio</taxon>
    </lineage>
</organism>
<dbReference type="PANTHER" id="PTHR43531:SF14">
    <property type="entry name" value="METHYL-ACCEPTING CHEMOTAXIS PROTEIN I-RELATED"/>
    <property type="match status" value="1"/>
</dbReference>
<dbReference type="InterPro" id="IPR003660">
    <property type="entry name" value="HAMP_dom"/>
</dbReference>
<feature type="transmembrane region" description="Helical" evidence="6">
    <location>
        <begin position="12"/>
        <end position="31"/>
    </location>
</feature>
<evidence type="ECO:0000313" key="11">
    <source>
        <dbReference type="Proteomes" id="UP001253595"/>
    </source>
</evidence>
<feature type="domain" description="Methyl-accepting transducer" evidence="7">
    <location>
        <begin position="614"/>
        <end position="843"/>
    </location>
</feature>
<feature type="domain" description="HAMP" evidence="9">
    <location>
        <begin position="557"/>
        <end position="609"/>
    </location>
</feature>
<keyword evidence="3" id="KW-0807">Transducer</keyword>
<feature type="domain" description="HAMP" evidence="9">
    <location>
        <begin position="215"/>
        <end position="267"/>
    </location>
</feature>
<gene>
    <name evidence="10" type="ORF">J2X05_002795</name>
</gene>
<dbReference type="PROSITE" id="PS50885">
    <property type="entry name" value="HAMP"/>
    <property type="match status" value="2"/>
</dbReference>
<dbReference type="CDD" id="cd06225">
    <property type="entry name" value="HAMP"/>
    <property type="match status" value="1"/>
</dbReference>
<feature type="region of interest" description="Disordered" evidence="5">
    <location>
        <begin position="860"/>
        <end position="904"/>
    </location>
</feature>
<evidence type="ECO:0000259" key="8">
    <source>
        <dbReference type="PROSITE" id="PS50112"/>
    </source>
</evidence>
<sequence length="904" mass="97965">MIFENIKVKAKLIISFIVVALVSAVVGIFGISNMSKINHSVTTMYEKEVLGVSYIKDANINLVEVARDWRAAIIATDRDEKLSKLESAKKSLAAFDGNLEKAKPLFYTQKGKETFSKLEEHIDQWESTMQTVFRLVPNENVAALSAEFEALLPVAREQLKDVDSYLGELGKAKVENAENASRDIFELYQFSRSTMIGVILVGIIIGAAIGYFISQLITRPLSEAVEVARKLSAGDVSGTITAKGSDELGELLSSMSVMKESIKEGFIIAESNARVKQALDATSSNVMLADANRNIIYMNKAVEAMLRKVEPDLRKALPHFSVDKVLGSSMDIFHKNPAHQSTLLANLRETYVGNIVVAGLSFRLIANPIFSEKGERLGSVVEWIDRTKEVAAEHEMSRILGALETTTTNVMIADPERKIIYMNKSVEKMLRVAEADIRSVLPHFAVDKIVGSNMDIFHKNPAHQMKLLENLTTTYTSNIVVGKRHFRLVANPIFSKDGTRLGSVVEWLDRTIEVGVEVEVNALVEAAAAGNFSERIKTEGKDGFFLKLADGLNVLVTTAEKGLNDVARVLGAIAKGDLTERIDADYLGTFGELKNYCNETTSSLTSMLGDIRTAADTIFTASSEIAQGNADLSSRTEQQAANLEETASSMEELTSTVKLNADNAKQANVLAEQASTVATDGGTLIQQVVTTMNAINESARKISDIIGVIDGIAFQTNILALNAAVEAARAGDQGRGFAVVASEVRTLAQRSANAAKDIKALISDSVQKIDNGNQLVGKSGDTMKEIVNAIKRVNDIMAEIAAASAEQSTGIEEVSTAVSQMDEMTQQNAALVEEAAAAAESMQSQADQLTQSVAQFRLSDDQLHRPAPAKRVAAPSKPALKKAPVVSKKLTPPPSSQDDEWEQF</sequence>
<accession>A0ABU1V003</accession>
<dbReference type="CDD" id="cd11386">
    <property type="entry name" value="MCP_signal"/>
    <property type="match status" value="1"/>
</dbReference>
<dbReference type="PROSITE" id="PS50111">
    <property type="entry name" value="CHEMOTAXIS_TRANSDUC_2"/>
    <property type="match status" value="1"/>
</dbReference>
<evidence type="ECO:0000256" key="3">
    <source>
        <dbReference type="PROSITE-ProRule" id="PRU00284"/>
    </source>
</evidence>
<reference evidence="10 11" key="1">
    <citation type="submission" date="2023-07" db="EMBL/GenBank/DDBJ databases">
        <title>Sorghum-associated microbial communities from plants grown in Nebraska, USA.</title>
        <authorList>
            <person name="Schachtman D."/>
        </authorList>
    </citation>
    <scope>NUCLEOTIDE SEQUENCE [LARGE SCALE GENOMIC DNA]</scope>
    <source>
        <strain evidence="10 11">BE190</strain>
    </source>
</reference>